<proteinExistence type="predicted"/>
<protein>
    <recommendedName>
        <fullName evidence="3">Restriction endonuclease</fullName>
    </recommendedName>
</protein>
<evidence type="ECO:0000313" key="2">
    <source>
        <dbReference type="Proteomes" id="UP001447188"/>
    </source>
</evidence>
<gene>
    <name evidence="1" type="ORF">Q9L58_010495</name>
</gene>
<reference evidence="1 2" key="1">
    <citation type="submission" date="2024-02" db="EMBL/GenBank/DDBJ databases">
        <title>Discinaceae phylogenomics.</title>
        <authorList>
            <person name="Dirks A.C."/>
            <person name="James T.Y."/>
        </authorList>
    </citation>
    <scope>NUCLEOTIDE SEQUENCE [LARGE SCALE GENOMIC DNA]</scope>
    <source>
        <strain evidence="1 2">ACD0624</strain>
    </source>
</reference>
<evidence type="ECO:0008006" key="3">
    <source>
        <dbReference type="Google" id="ProtNLM"/>
    </source>
</evidence>
<name>A0ABR3G4Y3_9PEZI</name>
<keyword evidence="2" id="KW-1185">Reference proteome</keyword>
<organism evidence="1 2">
    <name type="scientific">Discina gigas</name>
    <dbReference type="NCBI Taxonomy" id="1032678"/>
    <lineage>
        <taxon>Eukaryota</taxon>
        <taxon>Fungi</taxon>
        <taxon>Dikarya</taxon>
        <taxon>Ascomycota</taxon>
        <taxon>Pezizomycotina</taxon>
        <taxon>Pezizomycetes</taxon>
        <taxon>Pezizales</taxon>
        <taxon>Discinaceae</taxon>
        <taxon>Discina</taxon>
    </lineage>
</organism>
<evidence type="ECO:0000313" key="1">
    <source>
        <dbReference type="EMBL" id="KAL0630656.1"/>
    </source>
</evidence>
<sequence length="376" mass="42082">MIGWTRPRTVVDQEKGRLSGGWLAFSAPLDGGRLMDVVDRSAAGAERGAPMRDTCLLPHLTGQSGKTSCNVNDKRIVVCSQPRGPYLGTSVTNAFELILEQLRLTKGAGKWFNLFQPIESPSKWAKWEHGKTVWLEHYPVGASVLEGRYTLMSVSLPSGQPSWGPNMSWERMAARLRVPAETLAYGYESELEIIPIQLDWPGFATKVAVAMANTYSNSNPAHQEWVDEFVVRHALRIHFGRLIPGLDVQQKEFKYPNDQRRLDLTLGGAEQLGIAIEIKSDPKNLDGVRADWLKVCDVAKKYKLIIFAGVSVKADLERFETEFGDAPHTLGNGHTAFHLTHQDSLFGDSTQRKGAFIWIWYIDHHPPKQVRIVIDA</sequence>
<dbReference type="EMBL" id="JBBBZM010000439">
    <property type="protein sequence ID" value="KAL0630656.1"/>
    <property type="molecule type" value="Genomic_DNA"/>
</dbReference>
<comment type="caution">
    <text evidence="1">The sequence shown here is derived from an EMBL/GenBank/DDBJ whole genome shotgun (WGS) entry which is preliminary data.</text>
</comment>
<dbReference type="Proteomes" id="UP001447188">
    <property type="component" value="Unassembled WGS sequence"/>
</dbReference>
<accession>A0ABR3G4Y3</accession>